<feature type="transmembrane region" description="Helical" evidence="1">
    <location>
        <begin position="183"/>
        <end position="203"/>
    </location>
</feature>
<dbReference type="EMBL" id="JAIRAU010000036">
    <property type="protein sequence ID" value="MBZ5712889.1"/>
    <property type="molecule type" value="Genomic_DNA"/>
</dbReference>
<proteinExistence type="predicted"/>
<keyword evidence="1" id="KW-0812">Transmembrane</keyword>
<comment type="caution">
    <text evidence="2">The sequence shown here is derived from an EMBL/GenBank/DDBJ whole genome shotgun (WGS) entry which is preliminary data.</text>
</comment>
<keyword evidence="1" id="KW-1133">Transmembrane helix</keyword>
<evidence type="ECO:0000256" key="1">
    <source>
        <dbReference type="SAM" id="Phobius"/>
    </source>
</evidence>
<feature type="transmembrane region" description="Helical" evidence="1">
    <location>
        <begin position="157"/>
        <end position="177"/>
    </location>
</feature>
<organism evidence="2 3">
    <name type="scientific">Nannocystis pusilla</name>
    <dbReference type="NCBI Taxonomy" id="889268"/>
    <lineage>
        <taxon>Bacteria</taxon>
        <taxon>Pseudomonadati</taxon>
        <taxon>Myxococcota</taxon>
        <taxon>Polyangia</taxon>
        <taxon>Nannocystales</taxon>
        <taxon>Nannocystaceae</taxon>
        <taxon>Nannocystis</taxon>
    </lineage>
</organism>
<reference evidence="2" key="1">
    <citation type="submission" date="2021-08" db="EMBL/GenBank/DDBJ databases">
        <authorList>
            <person name="Stevens D.C."/>
        </authorList>
    </citation>
    <scope>NUCLEOTIDE SEQUENCE</scope>
    <source>
        <strain evidence="2">DSM 53165</strain>
    </source>
</reference>
<keyword evidence="3" id="KW-1185">Reference proteome</keyword>
<gene>
    <name evidence="2" type="ORF">K7C98_26920</name>
</gene>
<dbReference type="RefSeq" id="WP_224194644.1">
    <property type="nucleotide sequence ID" value="NZ_JAIRAU010000036.1"/>
</dbReference>
<protein>
    <submittedName>
        <fullName evidence="2">Uncharacterized protein</fullName>
    </submittedName>
</protein>
<dbReference type="Proteomes" id="UP001139031">
    <property type="component" value="Unassembled WGS sequence"/>
</dbReference>
<evidence type="ECO:0000313" key="3">
    <source>
        <dbReference type="Proteomes" id="UP001139031"/>
    </source>
</evidence>
<keyword evidence="1" id="KW-0472">Membrane</keyword>
<sequence>MADDRRYDDREVGLILKRVAELQAHEGDRADARAMTRTEIEQVVGELGFSKALVARAASELSVQDLRNRPVWYLGGKTDLMFEEVVEGTIDEATLTRMLEALRRHLGEPGKLEREGGAQIWSTREGGRRIHFTVVPLEGRTTLRVEERMPFEARGTVGVGAFLGGFLGFMSMVPLKALIAKSLLMLLMGPLTLGGALLGWLLARATWKRIATAREEVLRRVFGEIVAVAAARDTTRAGLPADEDEST</sequence>
<accession>A0ABS7TX95</accession>
<name>A0ABS7TX95_9BACT</name>
<evidence type="ECO:0000313" key="2">
    <source>
        <dbReference type="EMBL" id="MBZ5712889.1"/>
    </source>
</evidence>